<dbReference type="InterPro" id="IPR034015">
    <property type="entry name" value="M1_LTA4H"/>
</dbReference>
<reference evidence="15 16" key="1">
    <citation type="journal article" date="2019" name="Sci. Rep.">
        <title>Comparative genomics of chytrid fungi reveal insights into the obligate biotrophic and pathogenic lifestyle of Synchytrium endobioticum.</title>
        <authorList>
            <person name="van de Vossenberg B.T.L.H."/>
            <person name="Warris S."/>
            <person name="Nguyen H.D.T."/>
            <person name="van Gent-Pelzer M.P.E."/>
            <person name="Joly D.L."/>
            <person name="van de Geest H.C."/>
            <person name="Bonants P.J.M."/>
            <person name="Smith D.S."/>
            <person name="Levesque C.A."/>
            <person name="van der Lee T.A.J."/>
        </authorList>
    </citation>
    <scope>NUCLEOTIDE SEQUENCE [LARGE SCALE GENOMIC DNA]</scope>
    <source>
        <strain evidence="13 16">LEV6574</strain>
        <strain evidence="14 15">MB42</strain>
    </source>
</reference>
<dbReference type="Proteomes" id="UP000320475">
    <property type="component" value="Unassembled WGS sequence"/>
</dbReference>
<evidence type="ECO:0000313" key="13">
    <source>
        <dbReference type="EMBL" id="TPX36075.1"/>
    </source>
</evidence>
<dbReference type="InterPro" id="IPR001930">
    <property type="entry name" value="Peptidase_M1"/>
</dbReference>
<evidence type="ECO:0000313" key="14">
    <source>
        <dbReference type="EMBL" id="TPX45633.1"/>
    </source>
</evidence>
<dbReference type="InterPro" id="IPR042097">
    <property type="entry name" value="Aminopeptidase_N-like_N_sf"/>
</dbReference>
<feature type="binding site" evidence="10">
    <location>
        <begin position="563"/>
        <end position="565"/>
    </location>
    <ligand>
        <name>a peptide</name>
        <dbReference type="ChEBI" id="CHEBI:60466"/>
    </ligand>
</feature>
<evidence type="ECO:0000313" key="15">
    <source>
        <dbReference type="Proteomes" id="UP000317494"/>
    </source>
</evidence>
<dbReference type="STRING" id="286115.A0A507D2D6"/>
<dbReference type="Gene3D" id="1.25.40.320">
    <property type="entry name" value="Peptidase M1, leukotriene A4 hydrolase/aminopeptidase C-terminal domain"/>
    <property type="match status" value="1"/>
</dbReference>
<dbReference type="InterPro" id="IPR027268">
    <property type="entry name" value="Peptidase_M4/M1_CTD_sf"/>
</dbReference>
<organism evidence="14 15">
    <name type="scientific">Synchytrium endobioticum</name>
    <dbReference type="NCBI Taxonomy" id="286115"/>
    <lineage>
        <taxon>Eukaryota</taxon>
        <taxon>Fungi</taxon>
        <taxon>Fungi incertae sedis</taxon>
        <taxon>Chytridiomycota</taxon>
        <taxon>Chytridiomycota incertae sedis</taxon>
        <taxon>Chytridiomycetes</taxon>
        <taxon>Synchytriales</taxon>
        <taxon>Synchytriaceae</taxon>
        <taxon>Synchytrium</taxon>
    </lineage>
</organism>
<evidence type="ECO:0000256" key="7">
    <source>
        <dbReference type="ARBA" id="ARBA00022833"/>
    </source>
</evidence>
<evidence type="ECO:0000256" key="3">
    <source>
        <dbReference type="ARBA" id="ARBA00022490"/>
    </source>
</evidence>
<dbReference type="InterPro" id="IPR049980">
    <property type="entry name" value="LTA4H_cat"/>
</dbReference>
<dbReference type="Gene3D" id="3.30.2010.30">
    <property type="match status" value="1"/>
</dbReference>
<evidence type="ECO:0000256" key="1">
    <source>
        <dbReference type="ARBA" id="ARBA00004496"/>
    </source>
</evidence>
<dbReference type="FunFam" id="3.30.2010.30:FF:000001">
    <property type="entry name" value="Leukotriene A(4) hydrolase"/>
    <property type="match status" value="1"/>
</dbReference>
<dbReference type="GO" id="GO:0005829">
    <property type="term" value="C:cytosol"/>
    <property type="evidence" value="ECO:0007669"/>
    <property type="project" value="TreeGrafter"/>
</dbReference>
<dbReference type="PRINTS" id="PR00756">
    <property type="entry name" value="ALADIPTASE"/>
</dbReference>
<feature type="binding site" evidence="11">
    <location>
        <position position="315"/>
    </location>
    <ligand>
        <name>Zn(2+)</name>
        <dbReference type="ChEBI" id="CHEBI:29105"/>
        <note>catalytic</note>
    </ligand>
</feature>
<dbReference type="PANTHER" id="PTHR45726">
    <property type="entry name" value="LEUKOTRIENE A-4 HYDROLASE"/>
    <property type="match status" value="1"/>
</dbReference>
<proteinExistence type="inferred from homology"/>
<keyword evidence="8" id="KW-0482">Metalloprotease</keyword>
<evidence type="ECO:0000256" key="9">
    <source>
        <dbReference type="PIRSR" id="PIRSR634015-1"/>
    </source>
</evidence>
<dbReference type="Gene3D" id="2.60.40.1730">
    <property type="entry name" value="tricorn interacting facor f3 domain"/>
    <property type="match status" value="1"/>
</dbReference>
<dbReference type="Pfam" id="PF01433">
    <property type="entry name" value="Peptidase_M1"/>
    <property type="match status" value="1"/>
</dbReference>
<feature type="active site" description="Proton acceptor" evidence="9">
    <location>
        <position position="293"/>
    </location>
</feature>
<evidence type="ECO:0000256" key="2">
    <source>
        <dbReference type="ARBA" id="ARBA00010136"/>
    </source>
</evidence>
<keyword evidence="6 14" id="KW-0378">Hydrolase</keyword>
<dbReference type="InterPro" id="IPR038502">
    <property type="entry name" value="M1_LTA-4_hydro/amino_C_sf"/>
</dbReference>
<dbReference type="FunFam" id="2.60.40.1730:FF:000004">
    <property type="entry name" value="Leukotriene A(4) hydrolase"/>
    <property type="match status" value="1"/>
</dbReference>
<dbReference type="Pfam" id="PF09127">
    <property type="entry name" value="Leuk-A4-hydro_C"/>
    <property type="match status" value="1"/>
</dbReference>
<dbReference type="SUPFAM" id="SSF48371">
    <property type="entry name" value="ARM repeat"/>
    <property type="match status" value="1"/>
</dbReference>
<dbReference type="AlphaFoldDB" id="A0A507D2D6"/>
<evidence type="ECO:0000256" key="5">
    <source>
        <dbReference type="ARBA" id="ARBA00022723"/>
    </source>
</evidence>
<dbReference type="FunFam" id="1.25.40.320:FF:000001">
    <property type="entry name" value="Leukotriene A(4) hydrolase"/>
    <property type="match status" value="1"/>
</dbReference>
<name>A0A507D2D6_9FUNG</name>
<protein>
    <submittedName>
        <fullName evidence="14">Leukotriene-A4 hydrolase</fullName>
    </submittedName>
</protein>
<dbReference type="OrthoDB" id="79562at2759"/>
<feature type="binding site" evidence="11">
    <location>
        <position position="292"/>
    </location>
    <ligand>
        <name>Zn(2+)</name>
        <dbReference type="ChEBI" id="CHEBI:29105"/>
        <note>catalytic</note>
    </ligand>
</feature>
<dbReference type="InterPro" id="IPR015211">
    <property type="entry name" value="Peptidase_M1_C"/>
</dbReference>
<dbReference type="CDD" id="cd09599">
    <property type="entry name" value="M1_LTA4H"/>
    <property type="match status" value="1"/>
</dbReference>
<dbReference type="FunFam" id="1.10.390.10:FF:000003">
    <property type="entry name" value="Leukotriene A(4) hydrolase"/>
    <property type="match status" value="1"/>
</dbReference>
<dbReference type="SMART" id="SM01263">
    <property type="entry name" value="Leuk-A4-hydro_C"/>
    <property type="match status" value="1"/>
</dbReference>
<feature type="domain" description="Peptidase M1 leukotriene A4 hydrolase/aminopeptidase C-terminal" evidence="12">
    <location>
        <begin position="463"/>
        <end position="608"/>
    </location>
</feature>
<dbReference type="PANTHER" id="PTHR45726:SF3">
    <property type="entry name" value="LEUKOTRIENE A-4 HYDROLASE"/>
    <property type="match status" value="1"/>
</dbReference>
<keyword evidence="5 11" id="KW-0479">Metal-binding</keyword>
<dbReference type="SUPFAM" id="SSF63737">
    <property type="entry name" value="Leukotriene A4 hydrolase N-terminal domain"/>
    <property type="match status" value="1"/>
</dbReference>
<keyword evidence="7 11" id="KW-0862">Zinc</keyword>
<feature type="active site" description="Proton donor" evidence="9">
    <location>
        <position position="383"/>
    </location>
</feature>
<dbReference type="Pfam" id="PF17900">
    <property type="entry name" value="Peptidase_M1_N"/>
    <property type="match status" value="1"/>
</dbReference>
<evidence type="ECO:0000256" key="4">
    <source>
        <dbReference type="ARBA" id="ARBA00022670"/>
    </source>
</evidence>
<dbReference type="VEuPathDB" id="FungiDB:SeMB42_g03915"/>
<feature type="binding site" evidence="10">
    <location>
        <begin position="132"/>
        <end position="134"/>
    </location>
    <ligand>
        <name>a peptide</name>
        <dbReference type="ChEBI" id="CHEBI:60466"/>
    </ligand>
</feature>
<dbReference type="GO" id="GO:0070006">
    <property type="term" value="F:metalloaminopeptidase activity"/>
    <property type="evidence" value="ECO:0007669"/>
    <property type="project" value="UniProtKB-ARBA"/>
</dbReference>
<dbReference type="Gene3D" id="1.10.390.10">
    <property type="entry name" value="Neutral Protease Domain 2"/>
    <property type="match status" value="1"/>
</dbReference>
<dbReference type="GO" id="GO:0004301">
    <property type="term" value="F:epoxide hydrolase activity"/>
    <property type="evidence" value="ECO:0007669"/>
    <property type="project" value="TreeGrafter"/>
</dbReference>
<comment type="similarity">
    <text evidence="2">Belongs to the peptidase M1 family.</text>
</comment>
<accession>A0A507D2D6</accession>
<feature type="binding site" evidence="10">
    <location>
        <begin position="263"/>
        <end position="268"/>
    </location>
    <ligand>
        <name>a peptide</name>
        <dbReference type="ChEBI" id="CHEBI:60466"/>
    </ligand>
</feature>
<keyword evidence="3" id="KW-0963">Cytoplasm</keyword>
<dbReference type="InterPro" id="IPR016024">
    <property type="entry name" value="ARM-type_fold"/>
</dbReference>
<evidence type="ECO:0000256" key="11">
    <source>
        <dbReference type="PIRSR" id="PIRSR634015-3"/>
    </source>
</evidence>
<dbReference type="GO" id="GO:0008270">
    <property type="term" value="F:zinc ion binding"/>
    <property type="evidence" value="ECO:0007669"/>
    <property type="project" value="InterPro"/>
</dbReference>
<dbReference type="Proteomes" id="UP000317494">
    <property type="component" value="Unassembled WGS sequence"/>
</dbReference>
<comment type="subcellular location">
    <subcellularLocation>
        <location evidence="1">Cytoplasm</location>
    </subcellularLocation>
</comment>
<keyword evidence="4" id="KW-0645">Protease</keyword>
<feature type="binding site" evidence="11">
    <location>
        <position position="296"/>
    </location>
    <ligand>
        <name>Zn(2+)</name>
        <dbReference type="ChEBI" id="CHEBI:29105"/>
        <note>catalytic</note>
    </ligand>
</feature>
<dbReference type="SUPFAM" id="SSF55486">
    <property type="entry name" value="Metalloproteases ('zincins'), catalytic domain"/>
    <property type="match status" value="1"/>
</dbReference>
<evidence type="ECO:0000259" key="12">
    <source>
        <dbReference type="SMART" id="SM01263"/>
    </source>
</evidence>
<keyword evidence="15" id="KW-1185">Reference proteome</keyword>
<gene>
    <name evidence="14" type="primary">LAP2</name>
    <name evidence="13" type="ORF">SeLEV6574_g08112</name>
    <name evidence="14" type="ORF">SeMB42_g03915</name>
</gene>
<sequence length="614" mass="69393">MRDPSSCTNSDEVHTTHMHISLTADFQKRILRDASVTLHVKAITDAVSSMSLDTSFLNIKSVTHGHQPLQFHVAPRHKVFGSELKIQLAEPLSAGSTTTFTIVYETTENCTAAQWLEPSMTVGKKYPYMFTQCQAIHARSLVPCQDTPGVKATYSAEITAPSQFRALMSAIPEDEVEDTAAQTKTWKFKQPIPIPSYLIAIAIGNIVGKQIGPRSTVWSEPEIVDAAAWEFLDTEKFVAAGESLLTPYVWGRYDLLVLPPSFPYGGMENCCLTFVTPTLLAGDRSLQDVVAHEISHSWMGNLVTPHDWQHFWLNEGFTMFIERKITGRIHGNEEAEFSAIIGYKALQESIDHFDEIKRPELSALLPDLTGGVDPDDVFSSVPYEKGYNLLYYLESILGKGDHMERYMKAHVEKFSHTSITTDDFKTFFYEFFAEKKDVLNKVDWQAWLHGTGMPPVKNEFDQTLAKACDELLKKVESARTNSRVKFEKPEFEAFSPSQKMVFLEKLLQMPPYSHSILESLGSAYSLDVVQNAEIKFRWCWLCLKASYKPIYTIVATFLGQVGRMKYVRPLYRALFKADDGGKDLAIETFNKNRAFYHPICRDMVQKDLGLTSSV</sequence>
<evidence type="ECO:0000256" key="10">
    <source>
        <dbReference type="PIRSR" id="PIRSR634015-2"/>
    </source>
</evidence>
<dbReference type="GO" id="GO:0006508">
    <property type="term" value="P:proteolysis"/>
    <property type="evidence" value="ECO:0007669"/>
    <property type="project" value="UniProtKB-KW"/>
</dbReference>
<dbReference type="EMBL" id="QEAM01000722">
    <property type="protein sequence ID" value="TPX36075.1"/>
    <property type="molecule type" value="Genomic_DNA"/>
</dbReference>
<comment type="caution">
    <text evidence="14">The sequence shown here is derived from an EMBL/GenBank/DDBJ whole genome shotgun (WGS) entry which is preliminary data.</text>
</comment>
<evidence type="ECO:0000313" key="16">
    <source>
        <dbReference type="Proteomes" id="UP000320475"/>
    </source>
</evidence>
<evidence type="ECO:0000256" key="6">
    <source>
        <dbReference type="ARBA" id="ARBA00022801"/>
    </source>
</evidence>
<evidence type="ECO:0000256" key="8">
    <source>
        <dbReference type="ARBA" id="ARBA00023049"/>
    </source>
</evidence>
<comment type="cofactor">
    <cofactor evidence="11">
        <name>Zn(2+)</name>
        <dbReference type="ChEBI" id="CHEBI:29105"/>
    </cofactor>
    <text evidence="11">Binds 1 zinc ion per subunit.</text>
</comment>
<dbReference type="EMBL" id="QEAN01000149">
    <property type="protein sequence ID" value="TPX45633.1"/>
    <property type="molecule type" value="Genomic_DNA"/>
</dbReference>
<dbReference type="InterPro" id="IPR014782">
    <property type="entry name" value="Peptidase_M1_dom"/>
</dbReference>
<dbReference type="InterPro" id="IPR045357">
    <property type="entry name" value="Aminopeptidase_N-like_N"/>
</dbReference>